<name>A0ACD5YDS9_AVESA</name>
<reference evidence="1" key="2">
    <citation type="submission" date="2025-09" db="UniProtKB">
        <authorList>
            <consortium name="EnsemblPlants"/>
        </authorList>
    </citation>
    <scope>IDENTIFICATION</scope>
</reference>
<sequence>MCPAPAMAFFPNFLLPLLMLTTLFSTPALCYINPATARVQENATETSTHRVYIVLVEPPRSSDAGEDAHRRWHESFLPSSPTAESTESRLLHSYTQVFSGFAARLTKAELNAVAKKPGYMRAFPGRTLQLMTTHTPAFLGLKNGTGFWSDAGYGKGVIIGLLDTGIHATHPSFADHGVLPPPARWKGSCKAARCNNKLIGAKSFAGDDDSAGDEVGHGTHTSSTAAGNFVPGASDHGAGTGTAAGIAPGAHIAVYKVCNGTSCDEHAILAGLDAAIKDGVDVLSLSIGGSGGTSFDQDPIAIGAFSAVSKGILVVCAAGNSGPARGSVSNDAPWLLTVAAGSVDRSFGAEVHLGNGKIIHGEALTQEARSNSKSSYPLLFSEERRYCEYEYYSSFAGKILVCEAMMSTIQKANIRYVLGAGAAGVVLFNDEVTDYATILRDYNSSVVQVTAADGAMLTSYATSSKRSRSMATLTYNNTLLGIRPAPVVPWFSSRGPSYVIPGILKPDILAPGLNILAAWPPKTGSASASFNVISGTSMATPHISGVAALIKSIHPDWSPAAIKSAILTTSDTVNNTGGSILDQHHEKASVYDTGAGHVNPTRAADPGLVYDLSTRDYAGYICSLFGDDGLVTFVRNSSMTCKMLPKVQDMQLNYPTITVPLTSTPFTVNRTVTNVGPVTSTYTAKVDAPKSLVVNVFPETLTFSKAGEKKTFSLTVSSHNVGQEELVEGSLTWVSHKHVVRSPIVASTGAGGRSSIRAPFFVSAP</sequence>
<reference evidence="1" key="1">
    <citation type="submission" date="2021-05" db="EMBL/GenBank/DDBJ databases">
        <authorList>
            <person name="Scholz U."/>
            <person name="Mascher M."/>
            <person name="Fiebig A."/>
        </authorList>
    </citation>
    <scope>NUCLEOTIDE SEQUENCE [LARGE SCALE GENOMIC DNA]</scope>
</reference>
<evidence type="ECO:0000313" key="2">
    <source>
        <dbReference type="Proteomes" id="UP001732700"/>
    </source>
</evidence>
<organism evidence="1 2">
    <name type="scientific">Avena sativa</name>
    <name type="common">Oat</name>
    <dbReference type="NCBI Taxonomy" id="4498"/>
    <lineage>
        <taxon>Eukaryota</taxon>
        <taxon>Viridiplantae</taxon>
        <taxon>Streptophyta</taxon>
        <taxon>Embryophyta</taxon>
        <taxon>Tracheophyta</taxon>
        <taxon>Spermatophyta</taxon>
        <taxon>Magnoliopsida</taxon>
        <taxon>Liliopsida</taxon>
        <taxon>Poales</taxon>
        <taxon>Poaceae</taxon>
        <taxon>BOP clade</taxon>
        <taxon>Pooideae</taxon>
        <taxon>Poodae</taxon>
        <taxon>Poeae</taxon>
        <taxon>Poeae Chloroplast Group 1 (Aveneae type)</taxon>
        <taxon>Aveninae</taxon>
        <taxon>Avena</taxon>
    </lineage>
</organism>
<protein>
    <submittedName>
        <fullName evidence="1">Uncharacterized protein</fullName>
    </submittedName>
</protein>
<dbReference type="EnsemblPlants" id="AVESA.00010b.r2.5DG0944050.1">
    <property type="protein sequence ID" value="AVESA.00010b.r2.5DG0944050.1.CDS.1"/>
    <property type="gene ID" value="AVESA.00010b.r2.5DG0944050"/>
</dbReference>
<proteinExistence type="predicted"/>
<accession>A0ACD5YDS9</accession>
<dbReference type="Proteomes" id="UP001732700">
    <property type="component" value="Chromosome 5D"/>
</dbReference>
<keyword evidence="2" id="KW-1185">Reference proteome</keyword>
<evidence type="ECO:0000313" key="1">
    <source>
        <dbReference type="EnsemblPlants" id="AVESA.00010b.r2.5DG0944050.1.CDS.1"/>
    </source>
</evidence>